<evidence type="ECO:0000259" key="3">
    <source>
        <dbReference type="PROSITE" id="PS50846"/>
    </source>
</evidence>
<dbReference type="SUPFAM" id="SSF55008">
    <property type="entry name" value="HMA, heavy metal-associated domain"/>
    <property type="match status" value="1"/>
</dbReference>
<dbReference type="PROSITE" id="PS01047">
    <property type="entry name" value="HMA_1"/>
    <property type="match status" value="1"/>
</dbReference>
<dbReference type="Gene3D" id="3.30.70.100">
    <property type="match status" value="1"/>
</dbReference>
<dbReference type="GO" id="GO:0046872">
    <property type="term" value="F:metal ion binding"/>
    <property type="evidence" value="ECO:0007669"/>
    <property type="project" value="UniProtKB-KW"/>
</dbReference>
<evidence type="ECO:0000256" key="1">
    <source>
        <dbReference type="ARBA" id="ARBA00022723"/>
    </source>
</evidence>
<dbReference type="CDD" id="cd00371">
    <property type="entry name" value="HMA"/>
    <property type="match status" value="1"/>
</dbReference>
<dbReference type="Pfam" id="PF00403">
    <property type="entry name" value="HMA"/>
    <property type="match status" value="1"/>
</dbReference>
<organism evidence="4">
    <name type="scientific">mine drainage metagenome</name>
    <dbReference type="NCBI Taxonomy" id="410659"/>
    <lineage>
        <taxon>unclassified sequences</taxon>
        <taxon>metagenomes</taxon>
        <taxon>ecological metagenomes</taxon>
    </lineage>
</organism>
<dbReference type="AlphaFoldDB" id="T0ZLH8"/>
<sequence>MRPIAAAIEDVVTALDGNIMNEQTLAVTGMTCTDCARHVEKALRSISGVHTVQVDYPQGVATIESDSPIAMDTLNAALPGNYRVKSAPVQERGTATPSGSRPGRGSWEPSATRAAPAAALRRRSI</sequence>
<dbReference type="InterPro" id="IPR006121">
    <property type="entry name" value="HMA_dom"/>
</dbReference>
<dbReference type="EMBL" id="AUZX01010111">
    <property type="protein sequence ID" value="EQD49181.1"/>
    <property type="molecule type" value="Genomic_DNA"/>
</dbReference>
<feature type="region of interest" description="Disordered" evidence="2">
    <location>
        <begin position="85"/>
        <end position="125"/>
    </location>
</feature>
<dbReference type="InterPro" id="IPR017969">
    <property type="entry name" value="Heavy-metal-associated_CS"/>
</dbReference>
<feature type="non-terminal residue" evidence="4">
    <location>
        <position position="125"/>
    </location>
</feature>
<gene>
    <name evidence="4" type="ORF">B1A_13794</name>
</gene>
<feature type="domain" description="HMA" evidence="3">
    <location>
        <begin position="21"/>
        <end position="85"/>
    </location>
</feature>
<protein>
    <submittedName>
        <fullName evidence="4">Copper chaperone</fullName>
    </submittedName>
</protein>
<keyword evidence="1" id="KW-0479">Metal-binding</keyword>
<accession>T0ZLH8</accession>
<evidence type="ECO:0000256" key="2">
    <source>
        <dbReference type="SAM" id="MobiDB-lite"/>
    </source>
</evidence>
<comment type="caution">
    <text evidence="4">The sequence shown here is derived from an EMBL/GenBank/DDBJ whole genome shotgun (WGS) entry which is preliminary data.</text>
</comment>
<reference evidence="4" key="2">
    <citation type="journal article" date="2014" name="ISME J.">
        <title>Microbial stratification in low pH oxic and suboxic macroscopic growths along an acid mine drainage.</title>
        <authorList>
            <person name="Mendez-Garcia C."/>
            <person name="Mesa V."/>
            <person name="Sprenger R.R."/>
            <person name="Richter M."/>
            <person name="Diez M.S."/>
            <person name="Solano J."/>
            <person name="Bargiela R."/>
            <person name="Golyshina O.V."/>
            <person name="Manteca A."/>
            <person name="Ramos J.L."/>
            <person name="Gallego J.R."/>
            <person name="Llorente I."/>
            <person name="Martins Dos Santos V.A."/>
            <person name="Jensen O.N."/>
            <person name="Pelaez A.I."/>
            <person name="Sanchez J."/>
            <person name="Ferrer M."/>
        </authorList>
    </citation>
    <scope>NUCLEOTIDE SEQUENCE</scope>
</reference>
<dbReference type="InterPro" id="IPR036163">
    <property type="entry name" value="HMA_dom_sf"/>
</dbReference>
<evidence type="ECO:0000313" key="4">
    <source>
        <dbReference type="EMBL" id="EQD49181.1"/>
    </source>
</evidence>
<name>T0ZLH8_9ZZZZ</name>
<reference evidence="4" key="1">
    <citation type="submission" date="2013-08" db="EMBL/GenBank/DDBJ databases">
        <authorList>
            <person name="Mendez C."/>
            <person name="Richter M."/>
            <person name="Ferrer M."/>
            <person name="Sanchez J."/>
        </authorList>
    </citation>
    <scope>NUCLEOTIDE SEQUENCE</scope>
</reference>
<dbReference type="PROSITE" id="PS50846">
    <property type="entry name" value="HMA_2"/>
    <property type="match status" value="1"/>
</dbReference>
<proteinExistence type="predicted"/>